<evidence type="ECO:0000259" key="1">
    <source>
        <dbReference type="Pfam" id="PF17800"/>
    </source>
</evidence>
<organism evidence="2 3">
    <name type="scientific">Ricinus communis</name>
    <name type="common">Castor bean</name>
    <dbReference type="NCBI Taxonomy" id="3988"/>
    <lineage>
        <taxon>Eukaryota</taxon>
        <taxon>Viridiplantae</taxon>
        <taxon>Streptophyta</taxon>
        <taxon>Embryophyta</taxon>
        <taxon>Tracheophyta</taxon>
        <taxon>Spermatophyta</taxon>
        <taxon>Magnoliopsida</taxon>
        <taxon>eudicotyledons</taxon>
        <taxon>Gunneridae</taxon>
        <taxon>Pentapetalae</taxon>
        <taxon>rosids</taxon>
        <taxon>fabids</taxon>
        <taxon>Malpighiales</taxon>
        <taxon>Euphorbiaceae</taxon>
        <taxon>Acalyphoideae</taxon>
        <taxon>Acalypheae</taxon>
        <taxon>Ricinus</taxon>
    </lineage>
</organism>
<gene>
    <name evidence="2" type="ORF">RCOM_1666190</name>
</gene>
<dbReference type="InterPro" id="IPR041232">
    <property type="entry name" value="NPL"/>
</dbReference>
<dbReference type="Pfam" id="PF17800">
    <property type="entry name" value="NPL"/>
    <property type="match status" value="1"/>
</dbReference>
<proteinExistence type="predicted"/>
<evidence type="ECO:0000313" key="3">
    <source>
        <dbReference type="Proteomes" id="UP000008311"/>
    </source>
</evidence>
<keyword evidence="3" id="KW-1185">Reference proteome</keyword>
<dbReference type="InParanoid" id="B9RL55"/>
<protein>
    <recommendedName>
        <fullName evidence="1">Nucleoplasmin-like domain-containing protein</fullName>
    </recommendedName>
</protein>
<accession>B9RL55</accession>
<dbReference type="GO" id="GO:0003755">
    <property type="term" value="F:peptidyl-prolyl cis-trans isomerase activity"/>
    <property type="evidence" value="ECO:0000318"/>
    <property type="project" value="GO_Central"/>
</dbReference>
<dbReference type="AlphaFoldDB" id="B9RL55"/>
<reference evidence="3" key="1">
    <citation type="journal article" date="2010" name="Nat. Biotechnol.">
        <title>Draft genome sequence of the oilseed species Ricinus communis.</title>
        <authorList>
            <person name="Chan A.P."/>
            <person name="Crabtree J."/>
            <person name="Zhao Q."/>
            <person name="Lorenzi H."/>
            <person name="Orvis J."/>
            <person name="Puiu D."/>
            <person name="Melake-Berhan A."/>
            <person name="Jones K.M."/>
            <person name="Redman J."/>
            <person name="Chen G."/>
            <person name="Cahoon E.B."/>
            <person name="Gedil M."/>
            <person name="Stanke M."/>
            <person name="Haas B.J."/>
            <person name="Wortman J.R."/>
            <person name="Fraser-Liggett C.M."/>
            <person name="Ravel J."/>
            <person name="Rabinowicz P.D."/>
        </authorList>
    </citation>
    <scope>NUCLEOTIDE SEQUENCE [LARGE SCALE GENOMIC DNA]</scope>
    <source>
        <strain evidence="3">cv. Hale</strain>
    </source>
</reference>
<dbReference type="Gene3D" id="2.60.120.340">
    <property type="entry name" value="Nucleoplasmin core domain"/>
    <property type="match status" value="1"/>
</dbReference>
<evidence type="ECO:0000313" key="2">
    <source>
        <dbReference type="EMBL" id="EEF47874.1"/>
    </source>
</evidence>
<dbReference type="EMBL" id="EQ973787">
    <property type="protein sequence ID" value="EEF47874.1"/>
    <property type="molecule type" value="Genomic_DNA"/>
</dbReference>
<name>B9RL55_RICCO</name>
<dbReference type="STRING" id="3988.B9RL55"/>
<sequence length="521" mass="58016">MAFWGVSLKVGVPFTYSTVSSAPRRLRITKVTTVNDYYCPYKNTFTYVQCSIGGKPPISICAVNKGSLGLEFEFEESEDIVFTVKGPREVHLSGYYLPPRITKVDSSTQTDFCKLKAVHDAANDDNALKVFNCLDTCTAREIIEYGNEKALWIKRLAEDIIRNVESLRRQFIISESSCDVKNGEVVVQDSEYSEPLVRVELQNEEVVKHFGADTVNKVDGSQHQCNHQDEIVKQSAELSESLAILASTNTNHLEKENPVAQDVATESTCDVQKDEAVAQDAEIDGNMGRELSYTDEVVQDSEHSEPLATVQLESDNVGNAKHLEEDNASDIEGSHHHYNIVERTYVAQHEEVVGAVKISEPLVRVELENDEAVKHFGEDITNKVDGSQHQYNKKDEIVKQSAELSEPLAIPASTNANHLEKETLVAQDVENESTYDVQKNEVVVQDAEISGDLGRELLNIDENVVLLNINPRSDISEEEAGILESSSDVRHNNLEDFVGDPVDRICSNHSKIGGLYDFGYH</sequence>
<dbReference type="Proteomes" id="UP000008311">
    <property type="component" value="Unassembled WGS sequence"/>
</dbReference>
<feature type="domain" description="Nucleoplasmin-like" evidence="1">
    <location>
        <begin position="3"/>
        <end position="96"/>
    </location>
</feature>